<reference evidence="2" key="2">
    <citation type="submission" date="2014-06" db="EMBL/GenBank/DDBJ databases">
        <authorList>
            <person name="Aslett M."/>
        </authorList>
    </citation>
    <scope>NUCLEOTIDE SEQUENCE</scope>
</reference>
<dbReference type="EMBL" id="LK028696">
    <property type="protein sequence ID" value="CDS25048.1"/>
    <property type="molecule type" value="Genomic_DNA"/>
</dbReference>
<reference evidence="4" key="3">
    <citation type="submission" date="2020-10" db="UniProtKB">
        <authorList>
            <consortium name="WormBaseParasite"/>
        </authorList>
    </citation>
    <scope>IDENTIFICATION</scope>
</reference>
<reference evidence="2 3" key="1">
    <citation type="journal article" date="2013" name="Nature">
        <title>The genomes of four tapeworm species reveal adaptations to parasitism.</title>
        <authorList>
            <person name="Tsai I.J."/>
            <person name="Zarowiecki M."/>
            <person name="Holroyd N."/>
            <person name="Garciarrubio A."/>
            <person name="Sanchez-Flores A."/>
            <person name="Brooks K.L."/>
            <person name="Tracey A."/>
            <person name="Bobes R.J."/>
            <person name="Fragoso G."/>
            <person name="Sciutto E."/>
            <person name="Aslett M."/>
            <person name="Beasley H."/>
            <person name="Bennett H.M."/>
            <person name="Cai J."/>
            <person name="Camicia F."/>
            <person name="Clark R."/>
            <person name="Cucher M."/>
            <person name="De Silva N."/>
            <person name="Day T.A."/>
            <person name="Deplazes P."/>
            <person name="Estrada K."/>
            <person name="Fernandez C."/>
            <person name="Holland P.W."/>
            <person name="Hou J."/>
            <person name="Hu S."/>
            <person name="Huckvale T."/>
            <person name="Hung S.S."/>
            <person name="Kamenetzky L."/>
            <person name="Keane J.A."/>
            <person name="Kiss F."/>
            <person name="Koziol U."/>
            <person name="Lambert O."/>
            <person name="Liu K."/>
            <person name="Luo X."/>
            <person name="Luo Y."/>
            <person name="Macchiaroli N."/>
            <person name="Nichol S."/>
            <person name="Paps J."/>
            <person name="Parkinson J."/>
            <person name="Pouchkina-Stantcheva N."/>
            <person name="Riddiford N."/>
            <person name="Rosenzvit M."/>
            <person name="Salinas G."/>
            <person name="Wasmuth J.D."/>
            <person name="Zamanian M."/>
            <person name="Zheng Y."/>
            <person name="Cai X."/>
            <person name="Soberon X."/>
            <person name="Olson P.D."/>
            <person name="Laclette J.P."/>
            <person name="Brehm K."/>
            <person name="Berriman M."/>
            <person name="Garciarrubio A."/>
            <person name="Bobes R.J."/>
            <person name="Fragoso G."/>
            <person name="Sanchez-Flores A."/>
            <person name="Estrada K."/>
            <person name="Cevallos M.A."/>
            <person name="Morett E."/>
            <person name="Gonzalez V."/>
            <person name="Portillo T."/>
            <person name="Ochoa-Leyva A."/>
            <person name="Jose M.V."/>
            <person name="Sciutto E."/>
            <person name="Landa A."/>
            <person name="Jimenez L."/>
            <person name="Valdes V."/>
            <person name="Carrero J.C."/>
            <person name="Larralde C."/>
            <person name="Morales-Montor J."/>
            <person name="Limon-Lason J."/>
            <person name="Soberon X."/>
            <person name="Laclette J.P."/>
        </authorList>
    </citation>
    <scope>NUCLEOTIDE SEQUENCE [LARGE SCALE GENOMIC DNA]</scope>
</reference>
<name>A0A068X4U5_ECHGR</name>
<gene>
    <name evidence="2" type="ORF">EgrG_002055100</name>
</gene>
<dbReference type="AlphaFoldDB" id="A0A068X4U5"/>
<dbReference type="WBParaSite" id="EgrG_002055100">
    <property type="protein sequence ID" value="EgrG_002055100"/>
    <property type="gene ID" value="EgrG_002055100"/>
</dbReference>
<keyword evidence="1" id="KW-0472">Membrane</keyword>
<evidence type="ECO:0000313" key="4">
    <source>
        <dbReference type="WBParaSite" id="EgrG_002055100"/>
    </source>
</evidence>
<proteinExistence type="predicted"/>
<evidence type="ECO:0000313" key="2">
    <source>
        <dbReference type="EMBL" id="CDS25048.1"/>
    </source>
</evidence>
<organism evidence="2">
    <name type="scientific">Echinococcus granulosus</name>
    <name type="common">Hydatid tapeworm</name>
    <dbReference type="NCBI Taxonomy" id="6210"/>
    <lineage>
        <taxon>Eukaryota</taxon>
        <taxon>Metazoa</taxon>
        <taxon>Spiralia</taxon>
        <taxon>Lophotrochozoa</taxon>
        <taxon>Platyhelminthes</taxon>
        <taxon>Cestoda</taxon>
        <taxon>Eucestoda</taxon>
        <taxon>Cyclophyllidea</taxon>
        <taxon>Taeniidae</taxon>
        <taxon>Echinococcus</taxon>
        <taxon>Echinococcus granulosus group</taxon>
    </lineage>
</organism>
<accession>A0A068X4U5</accession>
<evidence type="ECO:0000313" key="3">
    <source>
        <dbReference type="Proteomes" id="UP000492820"/>
    </source>
</evidence>
<protein>
    <submittedName>
        <fullName evidence="4">Peptidase_M28 domain-containing protein</fullName>
    </submittedName>
</protein>
<sequence length="248" mass="28117">MTCESFVVNKCSKSSRLPQTVHILPTPHPPPQFYPFHTALHVFAPTAATRALNHLHLPRLLPCDFVAFLSSQFSSDTSSSSTSFSILPFSSFIKQHFALLPLFPLSASLFLALITPLLPTRIHQEFLLFHSLCQRLLPFLPLLRNKLTISFDCQWVDVNETVKPPGCGEFVKFRECDAAKTVTDVLSLYQQDSAASSLLMLYGHHDRQAEIDDDYRNVATSFCCRSTSTYHFTRSLLLNPIYCWFDLN</sequence>
<feature type="transmembrane region" description="Helical" evidence="1">
    <location>
        <begin position="97"/>
        <end position="118"/>
    </location>
</feature>
<evidence type="ECO:0000256" key="1">
    <source>
        <dbReference type="SAM" id="Phobius"/>
    </source>
</evidence>
<keyword evidence="1" id="KW-0812">Transmembrane</keyword>
<dbReference type="Proteomes" id="UP000492820">
    <property type="component" value="Unassembled WGS sequence"/>
</dbReference>
<keyword evidence="1" id="KW-1133">Transmembrane helix</keyword>